<protein>
    <submittedName>
        <fullName evidence="1">Multidrug transporter</fullName>
    </submittedName>
</protein>
<evidence type="ECO:0000313" key="1">
    <source>
        <dbReference type="EMBL" id="REL27029.1"/>
    </source>
</evidence>
<dbReference type="Pfam" id="PF07277">
    <property type="entry name" value="SapC"/>
    <property type="match status" value="1"/>
</dbReference>
<reference evidence="1 2" key="1">
    <citation type="submission" date="2018-08" db="EMBL/GenBank/DDBJ databases">
        <title>Thalassotalea euphylliae genome.</title>
        <authorList>
            <person name="Summers S."/>
            <person name="Rice S.A."/>
            <person name="Freckelton M.L."/>
            <person name="Nedved B.T."/>
            <person name="Hadfield M.G."/>
        </authorList>
    </citation>
    <scope>NUCLEOTIDE SEQUENCE [LARGE SCALE GENOMIC DNA]</scope>
    <source>
        <strain evidence="1 2">H1</strain>
    </source>
</reference>
<name>A0A3E0TR42_9GAMM</name>
<dbReference type="EMBL" id="QUOU01000001">
    <property type="protein sequence ID" value="REL27029.1"/>
    <property type="molecule type" value="Genomic_DNA"/>
</dbReference>
<dbReference type="OrthoDB" id="8888710at2"/>
<dbReference type="RefSeq" id="WP_116008130.1">
    <property type="nucleotide sequence ID" value="NZ_QUOU01000001.1"/>
</dbReference>
<dbReference type="Proteomes" id="UP000256478">
    <property type="component" value="Unassembled WGS sequence"/>
</dbReference>
<dbReference type="AlphaFoldDB" id="A0A3E0TR42"/>
<gene>
    <name evidence="1" type="ORF">DXX93_10960</name>
</gene>
<evidence type="ECO:0000313" key="2">
    <source>
        <dbReference type="Proteomes" id="UP000256478"/>
    </source>
</evidence>
<accession>A0A3E0TR42</accession>
<comment type="caution">
    <text evidence="1">The sequence shown here is derived from an EMBL/GenBank/DDBJ whole genome shotgun (WGS) entry which is preliminary data.</text>
</comment>
<organism evidence="1 2">
    <name type="scientific">Thalassotalea euphylliae</name>
    <dbReference type="NCBI Taxonomy" id="1655234"/>
    <lineage>
        <taxon>Bacteria</taxon>
        <taxon>Pseudomonadati</taxon>
        <taxon>Pseudomonadota</taxon>
        <taxon>Gammaproteobacteria</taxon>
        <taxon>Alteromonadales</taxon>
        <taxon>Colwelliaceae</taxon>
        <taxon>Thalassotalea</taxon>
    </lineage>
</organism>
<dbReference type="InterPro" id="IPR010836">
    <property type="entry name" value="SapC"/>
</dbReference>
<proteinExistence type="predicted"/>
<sequence>MAQHALVNNIDHKDIKIINTRSAELGDDLWYALTFPREFRSVQTHYPILLHKDPQTGQFLSIALFGFQEGENLFLDDNGWHAAYIPVSVKRQPFLIANQTRMVDGKEIQDRMLCIDMEHPRVSKEQGEPLFLEFGGNTEFLDQTASMMETMHLGMNDGEAFCKTLAALDLIESCTFDIQLKDGKKYQMIGFYTINEEILDALTDEQVLELKNKGYLQAIYMMLASQGNIHHLLAKKNAQVSG</sequence>